<dbReference type="EMBL" id="JACXAI010000002">
    <property type="protein sequence ID" value="MBD1379062.1"/>
    <property type="molecule type" value="Genomic_DNA"/>
</dbReference>
<sequence length="56" mass="6421">MKPIRYYPGGLVNTEGLEILSKNEKVLNREETKEILKSIELSNYVIGIDLAKKEDK</sequence>
<reference evidence="1" key="1">
    <citation type="submission" date="2020-09" db="EMBL/GenBank/DDBJ databases">
        <title>A novel bacterium of genus Bacillus, isolated from South China Sea.</title>
        <authorList>
            <person name="Huang H."/>
            <person name="Mo K."/>
            <person name="Hu Y."/>
        </authorList>
    </citation>
    <scope>NUCLEOTIDE SEQUENCE</scope>
    <source>
        <strain evidence="1">IB182487</strain>
    </source>
</reference>
<organism evidence="1 2">
    <name type="scientific">Metabacillus arenae</name>
    <dbReference type="NCBI Taxonomy" id="2771434"/>
    <lineage>
        <taxon>Bacteria</taxon>
        <taxon>Bacillati</taxon>
        <taxon>Bacillota</taxon>
        <taxon>Bacilli</taxon>
        <taxon>Bacillales</taxon>
        <taxon>Bacillaceae</taxon>
        <taxon>Metabacillus</taxon>
    </lineage>
</organism>
<name>A0A926NJ48_9BACI</name>
<comment type="caution">
    <text evidence="1">The sequence shown here is derived from an EMBL/GenBank/DDBJ whole genome shotgun (WGS) entry which is preliminary data.</text>
</comment>
<evidence type="ECO:0000313" key="2">
    <source>
        <dbReference type="Proteomes" id="UP000626844"/>
    </source>
</evidence>
<accession>A0A926NJ48</accession>
<dbReference type="AlphaFoldDB" id="A0A926NJ48"/>
<gene>
    <name evidence="1" type="ORF">IC621_02360</name>
</gene>
<evidence type="ECO:0000313" key="1">
    <source>
        <dbReference type="EMBL" id="MBD1379062.1"/>
    </source>
</evidence>
<dbReference type="RefSeq" id="WP_191155350.1">
    <property type="nucleotide sequence ID" value="NZ_JACXAI010000002.1"/>
</dbReference>
<protein>
    <submittedName>
        <fullName evidence="1">Uncharacterized protein</fullName>
    </submittedName>
</protein>
<keyword evidence="2" id="KW-1185">Reference proteome</keyword>
<proteinExistence type="predicted"/>
<dbReference type="Proteomes" id="UP000626844">
    <property type="component" value="Unassembled WGS sequence"/>
</dbReference>